<feature type="transmembrane region" description="Helical" evidence="1">
    <location>
        <begin position="16"/>
        <end position="41"/>
    </location>
</feature>
<evidence type="ECO:0000313" key="2">
    <source>
        <dbReference type="EMBL" id="SDJ09052.1"/>
    </source>
</evidence>
<dbReference type="Proteomes" id="UP000199225">
    <property type="component" value="Unassembled WGS sequence"/>
</dbReference>
<keyword evidence="1" id="KW-1133">Transmembrane helix</keyword>
<evidence type="ECO:0000313" key="3">
    <source>
        <dbReference type="Proteomes" id="UP000199225"/>
    </source>
</evidence>
<reference evidence="3" key="1">
    <citation type="submission" date="2016-10" db="EMBL/GenBank/DDBJ databases">
        <authorList>
            <person name="Varghese N."/>
            <person name="Submissions S."/>
        </authorList>
    </citation>
    <scope>NUCLEOTIDE SEQUENCE [LARGE SCALE GENOMIC DNA]</scope>
    <source>
        <strain evidence="3">DSM 4771</strain>
    </source>
</reference>
<evidence type="ECO:0000256" key="1">
    <source>
        <dbReference type="SAM" id="Phobius"/>
    </source>
</evidence>
<accession>A0A1G8QWD6</accession>
<proteinExistence type="predicted"/>
<keyword evidence="3" id="KW-1185">Reference proteome</keyword>
<gene>
    <name evidence="2" type="ORF">SAMN04490247_0672</name>
</gene>
<keyword evidence="1" id="KW-0472">Membrane</keyword>
<dbReference type="STRING" id="86666.SAMN04490247_0672"/>
<dbReference type="AlphaFoldDB" id="A0A1G8QWD6"/>
<dbReference type="EMBL" id="FNEV01000002">
    <property type="protein sequence ID" value="SDJ09052.1"/>
    <property type="molecule type" value="Genomic_DNA"/>
</dbReference>
<name>A0A1G8QWD6_9BACI</name>
<organism evidence="2 3">
    <name type="scientific">Salimicrobium halophilum</name>
    <dbReference type="NCBI Taxonomy" id="86666"/>
    <lineage>
        <taxon>Bacteria</taxon>
        <taxon>Bacillati</taxon>
        <taxon>Bacillota</taxon>
        <taxon>Bacilli</taxon>
        <taxon>Bacillales</taxon>
        <taxon>Bacillaceae</taxon>
        <taxon>Salimicrobium</taxon>
    </lineage>
</organism>
<keyword evidence="1" id="KW-0812">Transmembrane</keyword>
<sequence length="52" mass="5819">MEILKELLMIMMISTIGYLFTGSSDSIVLIFLGGLTGWGFVKAFSMRRLKDS</sequence>
<protein>
    <submittedName>
        <fullName evidence="2">Uncharacterized protein</fullName>
    </submittedName>
</protein>